<evidence type="ECO:0000313" key="2">
    <source>
        <dbReference type="Proteomes" id="UP000887013"/>
    </source>
</evidence>
<gene>
    <name evidence="1" type="primary">AVEN_256412_1</name>
    <name evidence="1" type="ORF">NPIL_490501</name>
</gene>
<organism evidence="1 2">
    <name type="scientific">Nephila pilipes</name>
    <name type="common">Giant wood spider</name>
    <name type="synonym">Nephila maculata</name>
    <dbReference type="NCBI Taxonomy" id="299642"/>
    <lineage>
        <taxon>Eukaryota</taxon>
        <taxon>Metazoa</taxon>
        <taxon>Ecdysozoa</taxon>
        <taxon>Arthropoda</taxon>
        <taxon>Chelicerata</taxon>
        <taxon>Arachnida</taxon>
        <taxon>Araneae</taxon>
        <taxon>Araneomorphae</taxon>
        <taxon>Entelegynae</taxon>
        <taxon>Araneoidea</taxon>
        <taxon>Nephilidae</taxon>
        <taxon>Nephila</taxon>
    </lineage>
</organism>
<dbReference type="OrthoDB" id="6776697at2759"/>
<sequence>MVEPWILQLLLLYQEREKFRPETKSNCSELCKLWTRNGIEADTNFGQGTSWNHCGSSDNLDDRTTKGEFAGKILLCSMWWSGPAWLCRPIHSWSCRDLQYSLEDICDTDKVVREQRSTQVNSMIANSGVENSPLLLLDANEFSELCRLLRLKAWVKRFAHNSKFDSIKLNGTICAPELNNVL</sequence>
<name>A0A8X6KN65_NEPPI</name>
<evidence type="ECO:0000313" key="1">
    <source>
        <dbReference type="EMBL" id="GFS61361.1"/>
    </source>
</evidence>
<comment type="caution">
    <text evidence="1">The sequence shown here is derived from an EMBL/GenBank/DDBJ whole genome shotgun (WGS) entry which is preliminary data.</text>
</comment>
<keyword evidence="2" id="KW-1185">Reference proteome</keyword>
<protein>
    <submittedName>
        <fullName evidence="1">Integrase catalytic domain-containing protein</fullName>
    </submittedName>
</protein>
<proteinExistence type="predicted"/>
<reference evidence="1" key="1">
    <citation type="submission" date="2020-08" db="EMBL/GenBank/DDBJ databases">
        <title>Multicomponent nature underlies the extraordinary mechanical properties of spider dragline silk.</title>
        <authorList>
            <person name="Kono N."/>
            <person name="Nakamura H."/>
            <person name="Mori M."/>
            <person name="Yoshida Y."/>
            <person name="Ohtoshi R."/>
            <person name="Malay A.D."/>
            <person name="Moran D.A.P."/>
            <person name="Tomita M."/>
            <person name="Numata K."/>
            <person name="Arakawa K."/>
        </authorList>
    </citation>
    <scope>NUCLEOTIDE SEQUENCE</scope>
</reference>
<dbReference type="AlphaFoldDB" id="A0A8X6KN65"/>
<dbReference type="Proteomes" id="UP000887013">
    <property type="component" value="Unassembled WGS sequence"/>
</dbReference>
<accession>A0A8X6KN65</accession>
<dbReference type="EMBL" id="BMAW01047527">
    <property type="protein sequence ID" value="GFS61361.1"/>
    <property type="molecule type" value="Genomic_DNA"/>
</dbReference>